<evidence type="ECO:0000256" key="3">
    <source>
        <dbReference type="ARBA" id="ARBA00022722"/>
    </source>
</evidence>
<dbReference type="GO" id="GO:0003677">
    <property type="term" value="F:DNA binding"/>
    <property type="evidence" value="ECO:0007669"/>
    <property type="project" value="UniProtKB-KW"/>
</dbReference>
<name>A0A517ZE48_9PLAN</name>
<evidence type="ECO:0000256" key="9">
    <source>
        <dbReference type="ARBA" id="ARBA00023125"/>
    </source>
</evidence>
<dbReference type="InterPro" id="IPR002176">
    <property type="entry name" value="X-over_junc_endoDNase_RuvC"/>
</dbReference>
<evidence type="ECO:0000256" key="7">
    <source>
        <dbReference type="ARBA" id="ARBA00022801"/>
    </source>
</evidence>
<evidence type="ECO:0000256" key="13">
    <source>
        <dbReference type="HAMAP-Rule" id="MF_00034"/>
    </source>
</evidence>
<keyword evidence="4 13" id="KW-0479">Metal-binding</keyword>
<dbReference type="GO" id="GO:0006281">
    <property type="term" value="P:DNA repair"/>
    <property type="evidence" value="ECO:0007669"/>
    <property type="project" value="UniProtKB-UniRule"/>
</dbReference>
<dbReference type="InterPro" id="IPR020563">
    <property type="entry name" value="X-over_junc_endoDNase_Mg_BS"/>
</dbReference>
<evidence type="ECO:0000256" key="10">
    <source>
        <dbReference type="ARBA" id="ARBA00023172"/>
    </source>
</evidence>
<dbReference type="PROSITE" id="PS01321">
    <property type="entry name" value="RUVC"/>
    <property type="match status" value="1"/>
</dbReference>
<evidence type="ECO:0000256" key="6">
    <source>
        <dbReference type="ARBA" id="ARBA00022763"/>
    </source>
</evidence>
<keyword evidence="11 13" id="KW-0234">DNA repair</keyword>
<keyword evidence="16" id="KW-1185">Reference proteome</keyword>
<protein>
    <recommendedName>
        <fullName evidence="13 14">Crossover junction endodeoxyribonuclease RuvC</fullName>
        <ecNumber evidence="13 14">3.1.21.10</ecNumber>
    </recommendedName>
    <alternativeName>
        <fullName evidence="13">Holliday junction nuclease RuvC</fullName>
    </alternativeName>
    <alternativeName>
        <fullName evidence="13">Holliday junction resolvase RuvC</fullName>
    </alternativeName>
</protein>
<dbReference type="CDD" id="cd16962">
    <property type="entry name" value="RuvC"/>
    <property type="match status" value="1"/>
</dbReference>
<dbReference type="InterPro" id="IPR012337">
    <property type="entry name" value="RNaseH-like_sf"/>
</dbReference>
<keyword evidence="9 13" id="KW-0238">DNA-binding</keyword>
<feature type="binding site" evidence="13">
    <location>
        <position position="81"/>
    </location>
    <ligand>
        <name>Mg(2+)</name>
        <dbReference type="ChEBI" id="CHEBI:18420"/>
        <label>2</label>
    </ligand>
</feature>
<evidence type="ECO:0000256" key="8">
    <source>
        <dbReference type="ARBA" id="ARBA00022842"/>
    </source>
</evidence>
<evidence type="ECO:0000256" key="11">
    <source>
        <dbReference type="ARBA" id="ARBA00023204"/>
    </source>
</evidence>
<dbReference type="FunFam" id="3.30.420.10:FF:000002">
    <property type="entry name" value="Crossover junction endodeoxyribonuclease RuvC"/>
    <property type="match status" value="1"/>
</dbReference>
<evidence type="ECO:0000313" key="16">
    <source>
        <dbReference type="Proteomes" id="UP000320496"/>
    </source>
</evidence>
<comment type="subunit">
    <text evidence="13">Homodimer which binds Holliday junction (HJ) DNA. The HJ becomes 2-fold symmetrical on binding to RuvC with unstacked arms; it has a different conformation from HJ DNA in complex with RuvA. In the full resolvosome a probable DNA-RuvA(4)-RuvB(12)-RuvC(2) complex forms which resolves the HJ.</text>
</comment>
<sequence length="187" mass="19811">MAFAVGNAFSGEAVERTLGIDPGLNRTGYAVLDRTSSGPRLLEGGLIRSTSSLTLPERVHEIGAGIGEVLDDLKPQVVAIEQLFSHVQNPRTALLMAHARGAILFAVANRGIPIVDYAPRQIKKLLTGHGAASKEQVQKAVQGALGLETILEPNDVADAVAIALCHYHSARLAANVLENATPIRLQQ</sequence>
<comment type="similarity">
    <text evidence="1 13">Belongs to the RuvC family.</text>
</comment>
<dbReference type="PANTHER" id="PTHR30194">
    <property type="entry name" value="CROSSOVER JUNCTION ENDODEOXYRIBONUCLEASE RUVC"/>
    <property type="match status" value="1"/>
</dbReference>
<keyword evidence="6 13" id="KW-0227">DNA damage</keyword>
<feature type="active site" evidence="13">
    <location>
        <position position="155"/>
    </location>
</feature>
<keyword evidence="2 13" id="KW-0963">Cytoplasm</keyword>
<evidence type="ECO:0000256" key="5">
    <source>
        <dbReference type="ARBA" id="ARBA00022759"/>
    </source>
</evidence>
<dbReference type="NCBIfam" id="TIGR00228">
    <property type="entry name" value="ruvC"/>
    <property type="match status" value="1"/>
</dbReference>
<dbReference type="Pfam" id="PF02075">
    <property type="entry name" value="RuvC"/>
    <property type="match status" value="1"/>
</dbReference>
<keyword evidence="10 13" id="KW-0233">DNA recombination</keyword>
<keyword evidence="8 13" id="KW-0460">Magnesium</keyword>
<dbReference type="SUPFAM" id="SSF53098">
    <property type="entry name" value="Ribonuclease H-like"/>
    <property type="match status" value="1"/>
</dbReference>
<dbReference type="Gene3D" id="3.30.420.10">
    <property type="entry name" value="Ribonuclease H-like superfamily/Ribonuclease H"/>
    <property type="match status" value="1"/>
</dbReference>
<evidence type="ECO:0000256" key="4">
    <source>
        <dbReference type="ARBA" id="ARBA00022723"/>
    </source>
</evidence>
<evidence type="ECO:0000256" key="14">
    <source>
        <dbReference type="NCBIfam" id="TIGR00228"/>
    </source>
</evidence>
<feature type="active site" evidence="13">
    <location>
        <position position="81"/>
    </location>
</feature>
<keyword evidence="5 13" id="KW-0255">Endonuclease</keyword>
<dbReference type="Proteomes" id="UP000320496">
    <property type="component" value="Chromosome"/>
</dbReference>
<dbReference type="InterPro" id="IPR036397">
    <property type="entry name" value="RNaseH_sf"/>
</dbReference>
<feature type="active site" evidence="13">
    <location>
        <position position="21"/>
    </location>
</feature>
<dbReference type="HAMAP" id="MF_00034">
    <property type="entry name" value="RuvC"/>
    <property type="match status" value="1"/>
</dbReference>
<dbReference type="OrthoDB" id="9805499at2"/>
<dbReference type="GO" id="GO:0000287">
    <property type="term" value="F:magnesium ion binding"/>
    <property type="evidence" value="ECO:0007669"/>
    <property type="project" value="UniProtKB-UniRule"/>
</dbReference>
<comment type="subcellular location">
    <subcellularLocation>
        <location evidence="13">Cytoplasm</location>
    </subcellularLocation>
</comment>
<dbReference type="EMBL" id="CP036275">
    <property type="protein sequence ID" value="QDU40762.1"/>
    <property type="molecule type" value="Genomic_DNA"/>
</dbReference>
<reference evidence="15 16" key="1">
    <citation type="submission" date="2019-02" db="EMBL/GenBank/DDBJ databases">
        <title>Deep-cultivation of Planctomycetes and their phenomic and genomic characterization uncovers novel biology.</title>
        <authorList>
            <person name="Wiegand S."/>
            <person name="Jogler M."/>
            <person name="Boedeker C."/>
            <person name="Pinto D."/>
            <person name="Vollmers J."/>
            <person name="Rivas-Marin E."/>
            <person name="Kohn T."/>
            <person name="Peeters S.H."/>
            <person name="Heuer A."/>
            <person name="Rast P."/>
            <person name="Oberbeckmann S."/>
            <person name="Bunk B."/>
            <person name="Jeske O."/>
            <person name="Meyerdierks A."/>
            <person name="Storesund J.E."/>
            <person name="Kallscheuer N."/>
            <person name="Luecker S."/>
            <person name="Lage O.M."/>
            <person name="Pohl T."/>
            <person name="Merkel B.J."/>
            <person name="Hornburger P."/>
            <person name="Mueller R.-W."/>
            <person name="Bruemmer F."/>
            <person name="Labrenz M."/>
            <person name="Spormann A.M."/>
            <person name="Op den Camp H."/>
            <person name="Overmann J."/>
            <person name="Amann R."/>
            <person name="Jetten M.S.M."/>
            <person name="Mascher T."/>
            <person name="Medema M.H."/>
            <person name="Devos D.P."/>
            <person name="Kaster A.-K."/>
            <person name="Ovreas L."/>
            <person name="Rohde M."/>
            <person name="Galperin M.Y."/>
            <person name="Jogler C."/>
        </authorList>
    </citation>
    <scope>NUCLEOTIDE SEQUENCE [LARGE SCALE GENOMIC DNA]</scope>
    <source>
        <strain evidence="15 16">Mal4</strain>
    </source>
</reference>
<dbReference type="EC" id="3.1.21.10" evidence="13 14"/>
<keyword evidence="7 13" id="KW-0378">Hydrolase</keyword>
<evidence type="ECO:0000256" key="2">
    <source>
        <dbReference type="ARBA" id="ARBA00022490"/>
    </source>
</evidence>
<dbReference type="GO" id="GO:0006310">
    <property type="term" value="P:DNA recombination"/>
    <property type="evidence" value="ECO:0007669"/>
    <property type="project" value="UniProtKB-UniRule"/>
</dbReference>
<keyword evidence="3 13" id="KW-0540">Nuclease</keyword>
<dbReference type="GO" id="GO:0008821">
    <property type="term" value="F:crossover junction DNA endonuclease activity"/>
    <property type="evidence" value="ECO:0007669"/>
    <property type="project" value="UniProtKB-UniRule"/>
</dbReference>
<comment type="function">
    <text evidence="13">The RuvA-RuvB-RuvC complex processes Holliday junction (HJ) DNA during genetic recombination and DNA repair. Endonuclease that resolves HJ intermediates. Cleaves cruciform DNA by making single-stranded nicks across the HJ at symmetrical positions within the homologous arms, yielding a 5'-phosphate and a 3'-hydroxyl group; requires a central core of homology in the junction. The consensus cleavage sequence is 5'-(A/T)TT(C/G)-3'. Cleavage occurs on the 3'-side of the TT dinucleotide at the point of strand exchange. HJ branch migration catalyzed by RuvA-RuvB allows RuvC to scan DNA until it finds its consensus sequence, where it cleaves and resolves the cruciform DNA.</text>
</comment>
<organism evidence="15 16">
    <name type="scientific">Maioricimonas rarisocia</name>
    <dbReference type="NCBI Taxonomy" id="2528026"/>
    <lineage>
        <taxon>Bacteria</taxon>
        <taxon>Pseudomonadati</taxon>
        <taxon>Planctomycetota</taxon>
        <taxon>Planctomycetia</taxon>
        <taxon>Planctomycetales</taxon>
        <taxon>Planctomycetaceae</taxon>
        <taxon>Maioricimonas</taxon>
    </lineage>
</organism>
<comment type="catalytic activity">
    <reaction evidence="12 13">
        <text>Endonucleolytic cleavage at a junction such as a reciprocal single-stranded crossover between two homologous DNA duplexes (Holliday junction).</text>
        <dbReference type="EC" id="3.1.21.10"/>
    </reaction>
</comment>
<dbReference type="KEGG" id="mri:Mal4_51220"/>
<evidence type="ECO:0000313" key="15">
    <source>
        <dbReference type="EMBL" id="QDU40762.1"/>
    </source>
</evidence>
<dbReference type="GO" id="GO:0048476">
    <property type="term" value="C:Holliday junction resolvase complex"/>
    <property type="evidence" value="ECO:0007669"/>
    <property type="project" value="UniProtKB-UniRule"/>
</dbReference>
<dbReference type="RefSeq" id="WP_145372024.1">
    <property type="nucleotide sequence ID" value="NZ_CP036275.1"/>
</dbReference>
<dbReference type="PANTHER" id="PTHR30194:SF3">
    <property type="entry name" value="CROSSOVER JUNCTION ENDODEOXYRIBONUCLEASE RUVC"/>
    <property type="match status" value="1"/>
</dbReference>
<feature type="binding site" evidence="13">
    <location>
        <position position="155"/>
    </location>
    <ligand>
        <name>Mg(2+)</name>
        <dbReference type="ChEBI" id="CHEBI:18420"/>
        <label>1</label>
    </ligand>
</feature>
<dbReference type="PRINTS" id="PR00696">
    <property type="entry name" value="RSOLVASERUVC"/>
</dbReference>
<accession>A0A517ZE48</accession>
<dbReference type="AlphaFoldDB" id="A0A517ZE48"/>
<feature type="binding site" evidence="13">
    <location>
        <position position="21"/>
    </location>
    <ligand>
        <name>Mg(2+)</name>
        <dbReference type="ChEBI" id="CHEBI:18420"/>
        <label>1</label>
    </ligand>
</feature>
<dbReference type="GO" id="GO:0005737">
    <property type="term" value="C:cytoplasm"/>
    <property type="evidence" value="ECO:0007669"/>
    <property type="project" value="UniProtKB-SubCell"/>
</dbReference>
<evidence type="ECO:0000256" key="1">
    <source>
        <dbReference type="ARBA" id="ARBA00009518"/>
    </source>
</evidence>
<gene>
    <name evidence="13 15" type="primary">ruvC</name>
    <name evidence="15" type="ORF">Mal4_51220</name>
</gene>
<proteinExistence type="inferred from homology"/>
<evidence type="ECO:0000256" key="12">
    <source>
        <dbReference type="ARBA" id="ARBA00029354"/>
    </source>
</evidence>
<comment type="cofactor">
    <cofactor evidence="13">
        <name>Mg(2+)</name>
        <dbReference type="ChEBI" id="CHEBI:18420"/>
    </cofactor>
    <text evidence="13">Binds 2 Mg(2+) ion per subunit.</text>
</comment>